<dbReference type="EMBL" id="CANTFL010000226">
    <property type="protein sequence ID" value="CAI5719035.1"/>
    <property type="molecule type" value="Genomic_DNA"/>
</dbReference>
<evidence type="ECO:0008006" key="4">
    <source>
        <dbReference type="Google" id="ProtNLM"/>
    </source>
</evidence>
<dbReference type="AlphaFoldDB" id="A0AAV0TCM4"/>
<dbReference type="Proteomes" id="UP001162031">
    <property type="component" value="Unassembled WGS sequence"/>
</dbReference>
<accession>A0AAV0TCM4</accession>
<evidence type="ECO:0000313" key="3">
    <source>
        <dbReference type="Proteomes" id="UP001162031"/>
    </source>
</evidence>
<gene>
    <name evidence="2" type="ORF">HBR001_LOCUS2116</name>
</gene>
<proteinExistence type="predicted"/>
<comment type="caution">
    <text evidence="2">The sequence shown here is derived from an EMBL/GenBank/DDBJ whole genome shotgun (WGS) entry which is preliminary data.</text>
</comment>
<reference evidence="2" key="1">
    <citation type="submission" date="2022-12" db="EMBL/GenBank/DDBJ databases">
        <authorList>
            <person name="Webb A."/>
        </authorList>
    </citation>
    <scope>NUCLEOTIDE SEQUENCE</scope>
    <source>
        <strain evidence="2">Hp1</strain>
    </source>
</reference>
<organism evidence="2 3">
    <name type="scientific">Hyaloperonospora brassicae</name>
    <name type="common">Brassica downy mildew</name>
    <name type="synonym">Peronospora brassicae</name>
    <dbReference type="NCBI Taxonomy" id="162125"/>
    <lineage>
        <taxon>Eukaryota</taxon>
        <taxon>Sar</taxon>
        <taxon>Stramenopiles</taxon>
        <taxon>Oomycota</taxon>
        <taxon>Peronosporomycetes</taxon>
        <taxon>Peronosporales</taxon>
        <taxon>Peronosporaceae</taxon>
        <taxon>Hyaloperonospora</taxon>
    </lineage>
</organism>
<keyword evidence="3" id="KW-1185">Reference proteome</keyword>
<evidence type="ECO:0000313" key="2">
    <source>
        <dbReference type="EMBL" id="CAI5719035.1"/>
    </source>
</evidence>
<feature type="compositionally biased region" description="Basic residues" evidence="1">
    <location>
        <begin position="53"/>
        <end position="79"/>
    </location>
</feature>
<sequence length="159" mass="17601">MNFKDLYLFVGPPMTRGPPPLPLLPSLLPPPPVSLLSSHPVPSLPPGLPRPLGPKRIKKQRQRLKPAHRLKPSQRHMNHQVRPQATSLSDPFKDTEPASREVQLVVSELELECRTTLKDWLGSATTADTNALDPEAMWTTVFDMGPQFLALDPIGGGHF</sequence>
<evidence type="ECO:0000256" key="1">
    <source>
        <dbReference type="SAM" id="MobiDB-lite"/>
    </source>
</evidence>
<name>A0AAV0TCM4_HYABA</name>
<feature type="region of interest" description="Disordered" evidence="1">
    <location>
        <begin position="37"/>
        <end position="96"/>
    </location>
</feature>
<protein>
    <recommendedName>
        <fullName evidence="4">RxLR effector candidate protein</fullName>
    </recommendedName>
</protein>
<feature type="compositionally biased region" description="Pro residues" evidence="1">
    <location>
        <begin position="42"/>
        <end position="52"/>
    </location>
</feature>